<gene>
    <name evidence="1" type="ORF">PanWU01x14_067240</name>
</gene>
<organism evidence="1 2">
    <name type="scientific">Parasponia andersonii</name>
    <name type="common">Sponia andersonii</name>
    <dbReference type="NCBI Taxonomy" id="3476"/>
    <lineage>
        <taxon>Eukaryota</taxon>
        <taxon>Viridiplantae</taxon>
        <taxon>Streptophyta</taxon>
        <taxon>Embryophyta</taxon>
        <taxon>Tracheophyta</taxon>
        <taxon>Spermatophyta</taxon>
        <taxon>Magnoliopsida</taxon>
        <taxon>eudicotyledons</taxon>
        <taxon>Gunneridae</taxon>
        <taxon>Pentapetalae</taxon>
        <taxon>rosids</taxon>
        <taxon>fabids</taxon>
        <taxon>Rosales</taxon>
        <taxon>Cannabaceae</taxon>
        <taxon>Parasponia</taxon>
    </lineage>
</organism>
<evidence type="ECO:0000313" key="1">
    <source>
        <dbReference type="EMBL" id="PON72333.1"/>
    </source>
</evidence>
<evidence type="ECO:0000313" key="2">
    <source>
        <dbReference type="Proteomes" id="UP000237105"/>
    </source>
</evidence>
<reference evidence="2" key="1">
    <citation type="submission" date="2016-06" db="EMBL/GenBank/DDBJ databases">
        <title>Parallel loss of symbiosis genes in relatives of nitrogen-fixing non-legume Parasponia.</title>
        <authorList>
            <person name="Van Velzen R."/>
            <person name="Holmer R."/>
            <person name="Bu F."/>
            <person name="Rutten L."/>
            <person name="Van Zeijl A."/>
            <person name="Liu W."/>
            <person name="Santuari L."/>
            <person name="Cao Q."/>
            <person name="Sharma T."/>
            <person name="Shen D."/>
            <person name="Roswanjaya Y."/>
            <person name="Wardhani T."/>
            <person name="Kalhor M.S."/>
            <person name="Jansen J."/>
            <person name="Van den Hoogen J."/>
            <person name="Gungor B."/>
            <person name="Hartog M."/>
            <person name="Hontelez J."/>
            <person name="Verver J."/>
            <person name="Yang W.-C."/>
            <person name="Schijlen E."/>
            <person name="Repin R."/>
            <person name="Schilthuizen M."/>
            <person name="Schranz E."/>
            <person name="Heidstra R."/>
            <person name="Miyata K."/>
            <person name="Fedorova E."/>
            <person name="Kohlen W."/>
            <person name="Bisseling T."/>
            <person name="Smit S."/>
            <person name="Geurts R."/>
        </authorList>
    </citation>
    <scope>NUCLEOTIDE SEQUENCE [LARGE SCALE GENOMIC DNA]</scope>
    <source>
        <strain evidence="2">cv. WU1-14</strain>
    </source>
</reference>
<protein>
    <submittedName>
        <fullName evidence="1">Uncharacterized protein</fullName>
    </submittedName>
</protein>
<dbReference type="EMBL" id="JXTB01000040">
    <property type="protein sequence ID" value="PON72333.1"/>
    <property type="molecule type" value="Genomic_DNA"/>
</dbReference>
<comment type="caution">
    <text evidence="1">The sequence shown here is derived from an EMBL/GenBank/DDBJ whole genome shotgun (WGS) entry which is preliminary data.</text>
</comment>
<sequence length="57" mass="6265">MVKVNDQSQRSVNGQRWSIVRSTALTVQSTARSNGSDSLVNALMARSTTMMAWSNSF</sequence>
<feature type="non-terminal residue" evidence="1">
    <location>
        <position position="57"/>
    </location>
</feature>
<dbReference type="AlphaFoldDB" id="A0A2P5DGF5"/>
<accession>A0A2P5DGF5</accession>
<proteinExistence type="predicted"/>
<name>A0A2P5DGF5_PARAD</name>
<keyword evidence="2" id="KW-1185">Reference proteome</keyword>
<dbReference type="Proteomes" id="UP000237105">
    <property type="component" value="Unassembled WGS sequence"/>
</dbReference>